<keyword evidence="4" id="KW-0802">TPR repeat</keyword>
<comment type="caution">
    <text evidence="8">The sequence shown here is derived from an EMBL/GenBank/DDBJ whole genome shotgun (WGS) entry which is preliminary data.</text>
</comment>
<feature type="domain" description="Histidine kinase" evidence="7">
    <location>
        <begin position="480"/>
        <end position="726"/>
    </location>
</feature>
<keyword evidence="6" id="KW-0812">Transmembrane</keyword>
<dbReference type="InterPro" id="IPR003594">
    <property type="entry name" value="HATPase_dom"/>
</dbReference>
<dbReference type="SMART" id="SM00387">
    <property type="entry name" value="HATPase_c"/>
    <property type="match status" value="1"/>
</dbReference>
<feature type="transmembrane region" description="Helical" evidence="6">
    <location>
        <begin position="404"/>
        <end position="422"/>
    </location>
</feature>
<keyword evidence="3" id="KW-0597">Phosphoprotein</keyword>
<evidence type="ECO:0000256" key="5">
    <source>
        <dbReference type="SAM" id="Coils"/>
    </source>
</evidence>
<dbReference type="Pfam" id="PF00512">
    <property type="entry name" value="HisKA"/>
    <property type="match status" value="1"/>
</dbReference>
<dbReference type="InterPro" id="IPR036890">
    <property type="entry name" value="HATPase_C_sf"/>
</dbReference>
<keyword evidence="6" id="KW-1133">Transmembrane helix</keyword>
<dbReference type="SUPFAM" id="SSF48452">
    <property type="entry name" value="TPR-like"/>
    <property type="match status" value="3"/>
</dbReference>
<name>A0ABS3BTE8_9BACT</name>
<dbReference type="InterPro" id="IPR019734">
    <property type="entry name" value="TPR_rpt"/>
</dbReference>
<dbReference type="CDD" id="cd00082">
    <property type="entry name" value="HisKA"/>
    <property type="match status" value="1"/>
</dbReference>
<evidence type="ECO:0000259" key="7">
    <source>
        <dbReference type="PROSITE" id="PS50109"/>
    </source>
</evidence>
<organism evidence="8 9">
    <name type="scientific">Algoriphagus aestuariicola</name>
    <dbReference type="NCBI Taxonomy" id="1852016"/>
    <lineage>
        <taxon>Bacteria</taxon>
        <taxon>Pseudomonadati</taxon>
        <taxon>Bacteroidota</taxon>
        <taxon>Cytophagia</taxon>
        <taxon>Cytophagales</taxon>
        <taxon>Cyclobacteriaceae</taxon>
        <taxon>Algoriphagus</taxon>
    </lineage>
</organism>
<dbReference type="PRINTS" id="PR00344">
    <property type="entry name" value="BCTRLSENSOR"/>
</dbReference>
<dbReference type="EC" id="2.7.13.3" evidence="2"/>
<dbReference type="Proteomes" id="UP000664698">
    <property type="component" value="Unassembled WGS sequence"/>
</dbReference>
<evidence type="ECO:0000313" key="9">
    <source>
        <dbReference type="Proteomes" id="UP000664698"/>
    </source>
</evidence>
<evidence type="ECO:0000256" key="6">
    <source>
        <dbReference type="SAM" id="Phobius"/>
    </source>
</evidence>
<feature type="coiled-coil region" evidence="5">
    <location>
        <begin position="434"/>
        <end position="471"/>
    </location>
</feature>
<evidence type="ECO:0000256" key="2">
    <source>
        <dbReference type="ARBA" id="ARBA00012438"/>
    </source>
</evidence>
<evidence type="ECO:0000256" key="1">
    <source>
        <dbReference type="ARBA" id="ARBA00000085"/>
    </source>
</evidence>
<evidence type="ECO:0000256" key="3">
    <source>
        <dbReference type="ARBA" id="ARBA00022553"/>
    </source>
</evidence>
<accession>A0ABS3BTE8</accession>
<evidence type="ECO:0000313" key="8">
    <source>
        <dbReference type="EMBL" id="MBN7802511.1"/>
    </source>
</evidence>
<dbReference type="SMART" id="SM00028">
    <property type="entry name" value="TPR"/>
    <property type="match status" value="6"/>
</dbReference>
<reference evidence="8 9" key="1">
    <citation type="submission" date="2021-03" db="EMBL/GenBank/DDBJ databases">
        <title>novel species isolated from a fishpond in China.</title>
        <authorList>
            <person name="Lu H."/>
            <person name="Cai Z."/>
        </authorList>
    </citation>
    <scope>NUCLEOTIDE SEQUENCE [LARGE SCALE GENOMIC DNA]</scope>
    <source>
        <strain evidence="8 9">JCM 31546</strain>
    </source>
</reference>
<keyword evidence="6" id="KW-0472">Membrane</keyword>
<dbReference type="PANTHER" id="PTHR43065">
    <property type="entry name" value="SENSOR HISTIDINE KINASE"/>
    <property type="match status" value="1"/>
</dbReference>
<feature type="repeat" description="TPR" evidence="4">
    <location>
        <begin position="137"/>
        <end position="170"/>
    </location>
</feature>
<dbReference type="InterPro" id="IPR036097">
    <property type="entry name" value="HisK_dim/P_sf"/>
</dbReference>
<comment type="catalytic activity">
    <reaction evidence="1">
        <text>ATP + protein L-histidine = ADP + protein N-phospho-L-histidine.</text>
        <dbReference type="EC" id="2.7.13.3"/>
    </reaction>
</comment>
<evidence type="ECO:0000256" key="4">
    <source>
        <dbReference type="PROSITE-ProRule" id="PRU00339"/>
    </source>
</evidence>
<protein>
    <recommendedName>
        <fullName evidence="2">histidine kinase</fullName>
        <ecNumber evidence="2">2.7.13.3</ecNumber>
    </recommendedName>
</protein>
<gene>
    <name evidence="8" type="ORF">J0A67_16675</name>
</gene>
<dbReference type="PROSITE" id="PS50109">
    <property type="entry name" value="HIS_KIN"/>
    <property type="match status" value="1"/>
</dbReference>
<dbReference type="Gene3D" id="1.10.287.130">
    <property type="match status" value="1"/>
</dbReference>
<dbReference type="Gene3D" id="3.30.565.10">
    <property type="entry name" value="Histidine kinase-like ATPase, C-terminal domain"/>
    <property type="match status" value="1"/>
</dbReference>
<dbReference type="PROSITE" id="PS50005">
    <property type="entry name" value="TPR"/>
    <property type="match status" value="1"/>
</dbReference>
<dbReference type="SMART" id="SM00388">
    <property type="entry name" value="HisKA"/>
    <property type="match status" value="1"/>
</dbReference>
<dbReference type="SUPFAM" id="SSF55874">
    <property type="entry name" value="ATPase domain of HSP90 chaperone/DNA topoisomerase II/histidine kinase"/>
    <property type="match status" value="1"/>
</dbReference>
<dbReference type="PANTHER" id="PTHR43065:SF42">
    <property type="entry name" value="TWO-COMPONENT SENSOR PPRA"/>
    <property type="match status" value="1"/>
</dbReference>
<dbReference type="InterPro" id="IPR011990">
    <property type="entry name" value="TPR-like_helical_dom_sf"/>
</dbReference>
<dbReference type="InterPro" id="IPR003661">
    <property type="entry name" value="HisK_dim/P_dom"/>
</dbReference>
<dbReference type="InterPro" id="IPR004358">
    <property type="entry name" value="Sig_transdc_His_kin-like_C"/>
</dbReference>
<dbReference type="Pfam" id="PF13181">
    <property type="entry name" value="TPR_8"/>
    <property type="match status" value="1"/>
</dbReference>
<sequence>MKHSIGDLRCMKQAIAVFAICAYLLPYLPGHSQTAESLKADMDRLERVPGYASDTAYLNKGNELGFILAESSPDSAIRFLDIQLQLCREANYKTGEAEALKIYGNALQNKGDFIGSIEYYTSALAIAKGLEGEVLVPGILNNIGLVNYNLGNYAEALNTFYEAIKGADQTKNSNVKAAALNNIALIYFELDKLDDAKEKYREMLAIYQVVGNQGRVILAYNNIGDVELKQKRPMEALKNLKIAYQSAMELESPEFIEMTSRTLADIYSELDSTEKAEQLYLQSISMSQANGYGVPYAHSLIGLAGLYYKNGKAEEALDLGKQGLAQAETMAQPMLMRNANELLSRIYEDQGNFEEALKSFQLFKSYNDSINTSHSQRLTASLEAEYEFSKRAMEYERASLRQRWVIFSACAGLVAFLIVLFVEFRNKKNLDKAYHALQEKTNEIASKNEALEKALSQLKAAQAQLIQAEKMASLGELTAGIAHEIQNPLNFVTNFSELSTELIQEIQQERAKKPEEQDPQLLDEILSDIQVNMGKIAQHGKRADSIVKGMLEHSRASTGEKVQTDVKNLINECLRLSFHGMRARDKTFSADFETELQADLPQVNLVAQDISRLLLNLCNNAFYACANPDFRRENPEVKPKVKVTAKIEKDGKSKEWLKISVTDNGPGIPQSIIGKIFQPFFTTKPAGHGTGLGLSLSYDIAKAHGGELDVKSVLGEFTTFTVFLPV</sequence>
<keyword evidence="9" id="KW-1185">Reference proteome</keyword>
<dbReference type="Gene3D" id="1.25.40.10">
    <property type="entry name" value="Tetratricopeptide repeat domain"/>
    <property type="match status" value="2"/>
</dbReference>
<proteinExistence type="predicted"/>
<dbReference type="EMBL" id="JAFKCW010000004">
    <property type="protein sequence ID" value="MBN7802511.1"/>
    <property type="molecule type" value="Genomic_DNA"/>
</dbReference>
<dbReference type="RefSeq" id="WP_206570528.1">
    <property type="nucleotide sequence ID" value="NZ_JAFKCW010000004.1"/>
</dbReference>
<dbReference type="InterPro" id="IPR005467">
    <property type="entry name" value="His_kinase_dom"/>
</dbReference>
<dbReference type="SUPFAM" id="SSF47384">
    <property type="entry name" value="Homodimeric domain of signal transducing histidine kinase"/>
    <property type="match status" value="1"/>
</dbReference>
<keyword evidence="5" id="KW-0175">Coiled coil</keyword>
<dbReference type="Pfam" id="PF02518">
    <property type="entry name" value="HATPase_c"/>
    <property type="match status" value="1"/>
</dbReference>
<dbReference type="Pfam" id="PF13424">
    <property type="entry name" value="TPR_12"/>
    <property type="match status" value="2"/>
</dbReference>